<dbReference type="EMBL" id="VUJU01005193">
    <property type="protein sequence ID" value="KAF0751991.1"/>
    <property type="molecule type" value="Genomic_DNA"/>
</dbReference>
<dbReference type="InterPro" id="IPR043472">
    <property type="entry name" value="Macro_dom-like"/>
</dbReference>
<evidence type="ECO:0000259" key="1">
    <source>
        <dbReference type="Pfam" id="PF17921"/>
    </source>
</evidence>
<evidence type="ECO:0000313" key="2">
    <source>
        <dbReference type="EMBL" id="KAF0751991.1"/>
    </source>
</evidence>
<dbReference type="AlphaFoldDB" id="A0A6G0Y9X5"/>
<evidence type="ECO:0000313" key="3">
    <source>
        <dbReference type="Proteomes" id="UP000478052"/>
    </source>
</evidence>
<comment type="caution">
    <text evidence="2">The sequence shown here is derived from an EMBL/GenBank/DDBJ whole genome shotgun (WGS) entry which is preliminary data.</text>
</comment>
<proteinExistence type="predicted"/>
<reference evidence="2 3" key="1">
    <citation type="submission" date="2019-08" db="EMBL/GenBank/DDBJ databases">
        <title>Whole genome of Aphis craccivora.</title>
        <authorList>
            <person name="Voronova N.V."/>
            <person name="Shulinski R.S."/>
            <person name="Bandarenka Y.V."/>
            <person name="Zhorov D.G."/>
            <person name="Warner D."/>
        </authorList>
    </citation>
    <scope>NUCLEOTIDE SEQUENCE [LARGE SCALE GENOMIC DNA]</scope>
    <source>
        <strain evidence="2">180601</strain>
        <tissue evidence="2">Whole Body</tissue>
    </source>
</reference>
<dbReference type="SUPFAM" id="SSF52949">
    <property type="entry name" value="Macro domain-like"/>
    <property type="match status" value="1"/>
</dbReference>
<keyword evidence="3" id="KW-1185">Reference proteome</keyword>
<dbReference type="Gene3D" id="3.40.220.10">
    <property type="entry name" value="Leucine Aminopeptidase, subunit E, domain 1"/>
    <property type="match status" value="1"/>
</dbReference>
<dbReference type="PANTHER" id="PTHR12521:SF0">
    <property type="entry name" value="ADP-RIBOSE GLYCOHYDROLASE OARD1"/>
    <property type="match status" value="1"/>
</dbReference>
<protein>
    <recommendedName>
        <fullName evidence="1">Integrase zinc-binding domain-containing protein</fullName>
    </recommendedName>
</protein>
<feature type="domain" description="Integrase zinc-binding" evidence="1">
    <location>
        <begin position="173"/>
        <end position="225"/>
    </location>
</feature>
<accession>A0A6G0Y9X5</accession>
<dbReference type="PANTHER" id="PTHR12521">
    <property type="entry name" value="PROTEIN C6ORF130"/>
    <property type="match status" value="1"/>
</dbReference>
<dbReference type="InterPro" id="IPR050892">
    <property type="entry name" value="ADP-ribose_metab_enzymes"/>
</dbReference>
<dbReference type="InterPro" id="IPR041588">
    <property type="entry name" value="Integrase_H2C2"/>
</dbReference>
<organism evidence="2 3">
    <name type="scientific">Aphis craccivora</name>
    <name type="common">Cowpea aphid</name>
    <dbReference type="NCBI Taxonomy" id="307492"/>
    <lineage>
        <taxon>Eukaryota</taxon>
        <taxon>Metazoa</taxon>
        <taxon>Ecdysozoa</taxon>
        <taxon>Arthropoda</taxon>
        <taxon>Hexapoda</taxon>
        <taxon>Insecta</taxon>
        <taxon>Pterygota</taxon>
        <taxon>Neoptera</taxon>
        <taxon>Paraneoptera</taxon>
        <taxon>Hemiptera</taxon>
        <taxon>Sternorrhyncha</taxon>
        <taxon>Aphidomorpha</taxon>
        <taxon>Aphidoidea</taxon>
        <taxon>Aphididae</taxon>
        <taxon>Aphidini</taxon>
        <taxon>Aphis</taxon>
        <taxon>Aphis</taxon>
    </lineage>
</organism>
<sequence>MYSIKEIKDESYTCFLEKSETTIITNSNVKEVNGELLESPAEYHIVSEIEKYYNFKSGINYKLKRKFGTDKILESSKQICDVAYFNYKKRYIIFLITKSKEKRLATSENINFALLNLKHFCIKNSLNKLAINQIGKKDGLDWTKTRSMIRYIFRNINIEIIICIKLEYTSEEKLIIVKQFHDSLLGGHAGLNRIVKKFKRQFNWPGLKQEVRDYIKNCPSCQTNKIINRHHRSPMIITTTSSKPFEKIFLDIVGPLLSTAIGITYY</sequence>
<gene>
    <name evidence="2" type="ORF">FWK35_00020874</name>
</gene>
<dbReference type="GO" id="GO:0140291">
    <property type="term" value="P:peptidyl-glutamate ADP-deribosylation"/>
    <property type="evidence" value="ECO:0007669"/>
    <property type="project" value="TreeGrafter"/>
</dbReference>
<dbReference type="Pfam" id="PF17921">
    <property type="entry name" value="Integrase_H2C2"/>
    <property type="match status" value="1"/>
</dbReference>
<name>A0A6G0Y9X5_APHCR</name>
<dbReference type="Proteomes" id="UP000478052">
    <property type="component" value="Unassembled WGS sequence"/>
</dbReference>
<dbReference type="OrthoDB" id="6624539at2759"/>